<proteinExistence type="inferred from homology"/>
<evidence type="ECO:0000256" key="8">
    <source>
        <dbReference type="ARBA" id="ARBA00022982"/>
    </source>
</evidence>
<keyword evidence="11 13" id="KW-0472">Membrane</keyword>
<evidence type="ECO:0000256" key="9">
    <source>
        <dbReference type="ARBA" id="ARBA00022989"/>
    </source>
</evidence>
<dbReference type="PANTHER" id="PTHR30529:SF1">
    <property type="entry name" value="CYTOCHROME B561 HOMOLOG 2"/>
    <property type="match status" value="1"/>
</dbReference>
<evidence type="ECO:0000256" key="5">
    <source>
        <dbReference type="ARBA" id="ARBA00022617"/>
    </source>
</evidence>
<feature type="transmembrane region" description="Helical" evidence="13">
    <location>
        <begin position="145"/>
        <end position="167"/>
    </location>
</feature>
<keyword evidence="7" id="KW-0479">Metal-binding</keyword>
<feature type="transmembrane region" description="Helical" evidence="13">
    <location>
        <begin position="15"/>
        <end position="35"/>
    </location>
</feature>
<evidence type="ECO:0000256" key="4">
    <source>
        <dbReference type="ARBA" id="ARBA00022475"/>
    </source>
</evidence>
<gene>
    <name evidence="15" type="ORF">DHf2319_12785</name>
</gene>
<name>A0ABY4AJ19_9BURK</name>
<keyword evidence="3" id="KW-0813">Transport</keyword>
<keyword evidence="10" id="KW-0408">Iron</keyword>
<evidence type="ECO:0000256" key="13">
    <source>
        <dbReference type="SAM" id="Phobius"/>
    </source>
</evidence>
<evidence type="ECO:0000256" key="12">
    <source>
        <dbReference type="ARBA" id="ARBA00037975"/>
    </source>
</evidence>
<evidence type="ECO:0000256" key="1">
    <source>
        <dbReference type="ARBA" id="ARBA00001970"/>
    </source>
</evidence>
<comment type="subcellular location">
    <subcellularLocation>
        <location evidence="2">Cell membrane</location>
        <topology evidence="2">Multi-pass membrane protein</topology>
    </subcellularLocation>
</comment>
<dbReference type="InterPro" id="IPR016174">
    <property type="entry name" value="Di-haem_cyt_TM"/>
</dbReference>
<keyword evidence="9 13" id="KW-1133">Transmembrane helix</keyword>
<comment type="similarity">
    <text evidence="12">Belongs to the cytochrome b561 family.</text>
</comment>
<evidence type="ECO:0000259" key="14">
    <source>
        <dbReference type="Pfam" id="PF01292"/>
    </source>
</evidence>
<evidence type="ECO:0000256" key="2">
    <source>
        <dbReference type="ARBA" id="ARBA00004651"/>
    </source>
</evidence>
<dbReference type="PANTHER" id="PTHR30529">
    <property type="entry name" value="CYTOCHROME B561"/>
    <property type="match status" value="1"/>
</dbReference>
<dbReference type="SUPFAM" id="SSF81342">
    <property type="entry name" value="Transmembrane di-heme cytochromes"/>
    <property type="match status" value="1"/>
</dbReference>
<evidence type="ECO:0000313" key="16">
    <source>
        <dbReference type="Proteomes" id="UP000831607"/>
    </source>
</evidence>
<dbReference type="EMBL" id="CP063982">
    <property type="protein sequence ID" value="UOD50286.1"/>
    <property type="molecule type" value="Genomic_DNA"/>
</dbReference>
<dbReference type="InterPro" id="IPR011577">
    <property type="entry name" value="Cyt_b561_bac/Ni-Hgenase"/>
</dbReference>
<comment type="cofactor">
    <cofactor evidence="1">
        <name>heme b</name>
        <dbReference type="ChEBI" id="CHEBI:60344"/>
    </cofactor>
</comment>
<keyword evidence="4" id="KW-1003">Cell membrane</keyword>
<dbReference type="Gene3D" id="1.20.950.20">
    <property type="entry name" value="Transmembrane di-heme cytochromes, Chain C"/>
    <property type="match status" value="1"/>
</dbReference>
<dbReference type="InterPro" id="IPR052168">
    <property type="entry name" value="Cytochrome_b561_oxidase"/>
</dbReference>
<reference evidence="15 16" key="1">
    <citation type="submission" date="2020-11" db="EMBL/GenBank/DDBJ databases">
        <title>Algicoccus daihaiensis sp.nov., isolated from Daihai Lake in Inner Mongolia.</title>
        <authorList>
            <person name="Kai J."/>
        </authorList>
    </citation>
    <scope>NUCLEOTIDE SEQUENCE [LARGE SCALE GENOMIC DNA]</scope>
    <source>
        <strain evidence="16">f23</strain>
    </source>
</reference>
<evidence type="ECO:0000256" key="3">
    <source>
        <dbReference type="ARBA" id="ARBA00022448"/>
    </source>
</evidence>
<keyword evidence="5" id="KW-0349">Heme</keyword>
<feature type="transmembrane region" description="Helical" evidence="13">
    <location>
        <begin position="97"/>
        <end position="124"/>
    </location>
</feature>
<feature type="domain" description="Cytochrome b561 bacterial/Ni-hydrogenase" evidence="14">
    <location>
        <begin position="9"/>
        <end position="181"/>
    </location>
</feature>
<evidence type="ECO:0000256" key="10">
    <source>
        <dbReference type="ARBA" id="ARBA00023004"/>
    </source>
</evidence>
<organism evidence="15 16">
    <name type="scientific">Orrella daihaiensis</name>
    <dbReference type="NCBI Taxonomy" id="2782176"/>
    <lineage>
        <taxon>Bacteria</taxon>
        <taxon>Pseudomonadati</taxon>
        <taxon>Pseudomonadota</taxon>
        <taxon>Betaproteobacteria</taxon>
        <taxon>Burkholderiales</taxon>
        <taxon>Alcaligenaceae</taxon>
        <taxon>Orrella</taxon>
    </lineage>
</organism>
<evidence type="ECO:0000313" key="15">
    <source>
        <dbReference type="EMBL" id="UOD50286.1"/>
    </source>
</evidence>
<dbReference type="Pfam" id="PF01292">
    <property type="entry name" value="Ni_hydr_CYTB"/>
    <property type="match status" value="1"/>
</dbReference>
<keyword evidence="8" id="KW-0249">Electron transport</keyword>
<accession>A0ABY4AJ19</accession>
<evidence type="ECO:0000256" key="11">
    <source>
        <dbReference type="ARBA" id="ARBA00023136"/>
    </source>
</evidence>
<evidence type="ECO:0000256" key="6">
    <source>
        <dbReference type="ARBA" id="ARBA00022692"/>
    </source>
</evidence>
<keyword evidence="6 13" id="KW-0812">Transmembrane</keyword>
<protein>
    <submittedName>
        <fullName evidence="15">Cytochrome b</fullName>
    </submittedName>
</protein>
<keyword evidence="16" id="KW-1185">Reference proteome</keyword>
<dbReference type="Proteomes" id="UP000831607">
    <property type="component" value="Chromosome"/>
</dbReference>
<feature type="transmembrane region" description="Helical" evidence="13">
    <location>
        <begin position="56"/>
        <end position="77"/>
    </location>
</feature>
<dbReference type="RefSeq" id="WP_243478690.1">
    <property type="nucleotide sequence ID" value="NZ_CP063982.1"/>
</dbReference>
<sequence>MDTRGTLGFSATQRWLHWIVAMLVLILLPIGFWMVDRAEANIWDGLTGTLYASHKTFGFIVLWLVIWRLILRATNTAPDYPDSVSVPVRKLAKTTQWLLYSLLVAIALLGWAGVTAFGALNILFGINLPAMPGIPADKEFAKEIFAIHGWLAVALCVLLFLHVAGALKHRLVDHDGVFNHMSLTARDK</sequence>
<evidence type="ECO:0000256" key="7">
    <source>
        <dbReference type="ARBA" id="ARBA00022723"/>
    </source>
</evidence>